<proteinExistence type="predicted"/>
<evidence type="ECO:0008006" key="5">
    <source>
        <dbReference type="Google" id="ProtNLM"/>
    </source>
</evidence>
<feature type="chain" id="PRO_5043314575" description="Secreted protein" evidence="2">
    <location>
        <begin position="19"/>
        <end position="68"/>
    </location>
</feature>
<reference evidence="3" key="1">
    <citation type="submission" date="2022-12" db="EMBL/GenBank/DDBJ databases">
        <authorList>
            <person name="Webb A."/>
        </authorList>
    </citation>
    <scope>NUCLEOTIDE SEQUENCE</scope>
    <source>
        <strain evidence="3">Pd1</strain>
    </source>
</reference>
<organism evidence="3 4">
    <name type="scientific">Peronospora destructor</name>
    <dbReference type="NCBI Taxonomy" id="86335"/>
    <lineage>
        <taxon>Eukaryota</taxon>
        <taxon>Sar</taxon>
        <taxon>Stramenopiles</taxon>
        <taxon>Oomycota</taxon>
        <taxon>Peronosporomycetes</taxon>
        <taxon>Peronosporales</taxon>
        <taxon>Peronosporaceae</taxon>
        <taxon>Peronospora</taxon>
    </lineage>
</organism>
<evidence type="ECO:0000313" key="3">
    <source>
        <dbReference type="EMBL" id="CAI5714215.1"/>
    </source>
</evidence>
<comment type="caution">
    <text evidence="3">The sequence shown here is derived from an EMBL/GenBank/DDBJ whole genome shotgun (WGS) entry which is preliminary data.</text>
</comment>
<sequence length="68" mass="7259">MKTKVFAALLTTAKVVDCECFHDANCWQHQAVGSNADASGSLGSSGRTLRHTRVAAKTEKTRRPGTAI</sequence>
<keyword evidence="4" id="KW-1185">Reference proteome</keyword>
<feature type="signal peptide" evidence="2">
    <location>
        <begin position="1"/>
        <end position="18"/>
    </location>
</feature>
<protein>
    <recommendedName>
        <fullName evidence="5">Secreted protein</fullName>
    </recommendedName>
</protein>
<gene>
    <name evidence="3" type="ORF">PDE001_LOCUS1101</name>
</gene>
<feature type="region of interest" description="Disordered" evidence="1">
    <location>
        <begin position="34"/>
        <end position="68"/>
    </location>
</feature>
<name>A0AAV0T3V8_9STRA</name>
<evidence type="ECO:0000256" key="1">
    <source>
        <dbReference type="SAM" id="MobiDB-lite"/>
    </source>
</evidence>
<dbReference type="EMBL" id="CANTFM010000178">
    <property type="protein sequence ID" value="CAI5714215.1"/>
    <property type="molecule type" value="Genomic_DNA"/>
</dbReference>
<accession>A0AAV0T3V8</accession>
<evidence type="ECO:0000313" key="4">
    <source>
        <dbReference type="Proteomes" id="UP001162029"/>
    </source>
</evidence>
<keyword evidence="2" id="KW-0732">Signal</keyword>
<dbReference type="AlphaFoldDB" id="A0AAV0T3V8"/>
<dbReference type="Proteomes" id="UP001162029">
    <property type="component" value="Unassembled WGS sequence"/>
</dbReference>
<evidence type="ECO:0000256" key="2">
    <source>
        <dbReference type="SAM" id="SignalP"/>
    </source>
</evidence>